<evidence type="ECO:0000313" key="2">
    <source>
        <dbReference type="Proteomes" id="UP000830198"/>
    </source>
</evidence>
<protein>
    <submittedName>
        <fullName evidence="1">Uncharacterized protein</fullName>
    </submittedName>
</protein>
<keyword evidence="2" id="KW-1185">Reference proteome</keyword>
<dbReference type="Proteomes" id="UP000830198">
    <property type="component" value="Chromosome"/>
</dbReference>
<dbReference type="RefSeq" id="WP_247810424.1">
    <property type="nucleotide sequence ID" value="NZ_CP095855.1"/>
</dbReference>
<proteinExistence type="predicted"/>
<organism evidence="1 2">
    <name type="scientific">Chitinophaga filiformis</name>
    <name type="common">Myxococcus filiformis</name>
    <name type="synonym">Flexibacter filiformis</name>
    <dbReference type="NCBI Taxonomy" id="104663"/>
    <lineage>
        <taxon>Bacteria</taxon>
        <taxon>Pseudomonadati</taxon>
        <taxon>Bacteroidota</taxon>
        <taxon>Chitinophagia</taxon>
        <taxon>Chitinophagales</taxon>
        <taxon>Chitinophagaceae</taxon>
        <taxon>Chitinophaga</taxon>
    </lineage>
</organism>
<name>A0ABY4HXC8_CHIFI</name>
<dbReference type="EMBL" id="CP095855">
    <property type="protein sequence ID" value="UPK68083.1"/>
    <property type="molecule type" value="Genomic_DNA"/>
</dbReference>
<evidence type="ECO:0000313" key="1">
    <source>
        <dbReference type="EMBL" id="UPK68083.1"/>
    </source>
</evidence>
<accession>A0ABY4HXC8</accession>
<sequence>MPLRFLTKTTLALFTCFIFTGAIPLPDGERSSEAVPMLQMERVVARQLFVISISSPDIHRRWVSPFGSAWIGDGVCWGRMTYDNLKGMGYSNEVANWVGGEAMRNYPGLDPTVEVAMQLGVSFEDICKVLANCMVYCGWE</sequence>
<gene>
    <name evidence="1" type="ORF">MYF79_24325</name>
</gene>
<reference evidence="1 2" key="1">
    <citation type="submission" date="2022-04" db="EMBL/GenBank/DDBJ databases">
        <title>The arsenic-methylating capacity of Chitinophaga filiformis YT5 during chitin decomposition.</title>
        <authorList>
            <person name="Chen G."/>
            <person name="Liang Y."/>
        </authorList>
    </citation>
    <scope>NUCLEOTIDE SEQUENCE [LARGE SCALE GENOMIC DNA]</scope>
    <source>
        <strain evidence="1 2">YT5</strain>
    </source>
</reference>